<dbReference type="EC" id="7.1.1.-" evidence="5"/>
<dbReference type="GO" id="GO:0005886">
    <property type="term" value="C:plasma membrane"/>
    <property type="evidence" value="ECO:0007669"/>
    <property type="project" value="UniProtKB-SubCell"/>
</dbReference>
<feature type="transmembrane region" description="Helical" evidence="5">
    <location>
        <begin position="146"/>
        <end position="170"/>
    </location>
</feature>
<dbReference type="OrthoDB" id="9811718at2"/>
<feature type="transmembrane region" description="Helical" evidence="5">
    <location>
        <begin position="62"/>
        <end position="82"/>
    </location>
</feature>
<evidence type="ECO:0000256" key="1">
    <source>
        <dbReference type="ARBA" id="ARBA00004127"/>
    </source>
</evidence>
<sequence length="459" mass="50104">MSVLIIVFLTAVIALFSGVFEQGKFARYIGILGLIIALYVSFMPECSFFDHYKHMYEYSANAALFTKISIVTTLLLFFLGGFAFSNHRSHQSELYALMLFALCGGIVLFGYQNLVTMFLGVEILSIPLYVMAGANKTDLRSNEASIKYFLMGAFATGFLLFGIAFIYGSAGSFDLYKIHDFGVANATNVMFILGVLLILCALAFKVALAPFHMWSPDVYSGSPSLITAFMASVVKISGFFALFRLMTIGFAGVTHEWINVLGVFLIITLLLANVMGLAQTNAKRMLAYSSVSHAGYIGLVFFGMTSLSTYNLAFYLFAYSLSTVGVFMCLIWVEKLKRETSFGAFKGLAKTEPLLATVATISMLSMAGVPLTAGFMGKFALFSQAMNGAAFLVLVAVLGSALSIAYYLRLIIAMFFFKESTFKSSEKVTLTYNIVAVAVIALIIILGVFPDFFASMFGL</sequence>
<gene>
    <name evidence="5" type="primary">nuoN</name>
    <name evidence="8" type="ORF">EG352_18960</name>
</gene>
<keyword evidence="5" id="KW-1003">Cell membrane</keyword>
<dbReference type="GO" id="GO:0042773">
    <property type="term" value="P:ATP synthesis coupled electron transport"/>
    <property type="evidence" value="ECO:0007669"/>
    <property type="project" value="InterPro"/>
</dbReference>
<feature type="transmembrane region" description="Helical" evidence="5">
    <location>
        <begin position="257"/>
        <end position="278"/>
    </location>
</feature>
<evidence type="ECO:0000313" key="9">
    <source>
        <dbReference type="Proteomes" id="UP000269015"/>
    </source>
</evidence>
<dbReference type="GO" id="GO:0050136">
    <property type="term" value="F:NADH dehydrogenase (quinone) (non-electrogenic) activity"/>
    <property type="evidence" value="ECO:0007669"/>
    <property type="project" value="UniProtKB-UniRule"/>
</dbReference>
<comment type="subunit">
    <text evidence="5">NDH-1 is composed of 14 different subunits. Subunits NuoA, H, J, K, L, M, N constitute the membrane sector of the complex.</text>
</comment>
<feature type="transmembrane region" description="Helical" evidence="5">
    <location>
        <begin position="117"/>
        <end position="134"/>
    </location>
</feature>
<comment type="function">
    <text evidence="5">NDH-1 shuttles electrons from NADH, via FMN and iron-sulfur (Fe-S) centers, to quinones in the respiratory chain. The immediate electron acceptor for the enzyme in this species is believed to be a menaquinone. Couples the redox reaction to proton translocation (for every two electrons transferred, four hydrogen ions are translocated across the cytoplasmic membrane), and thus conserves the redox energy in a proton gradient.</text>
</comment>
<feature type="transmembrane region" description="Helical" evidence="5">
    <location>
        <begin position="354"/>
        <end position="377"/>
    </location>
</feature>
<feature type="transmembrane region" description="Helical" evidence="5">
    <location>
        <begin position="312"/>
        <end position="333"/>
    </location>
</feature>
<protein>
    <recommendedName>
        <fullName evidence="5">NADH-quinone oxidoreductase subunit N</fullName>
        <ecNumber evidence="5">7.1.1.-</ecNumber>
    </recommendedName>
    <alternativeName>
        <fullName evidence="5">NADH dehydrogenase I subunit N</fullName>
    </alternativeName>
    <alternativeName>
        <fullName evidence="5">NDH-1 subunit N</fullName>
    </alternativeName>
</protein>
<dbReference type="InterPro" id="IPR010096">
    <property type="entry name" value="NADH-Q_OxRdtase_suN/2"/>
</dbReference>
<keyword evidence="5" id="KW-0520">NAD</keyword>
<keyword evidence="4 5" id="KW-0472">Membrane</keyword>
<dbReference type="GO" id="GO:0008137">
    <property type="term" value="F:NADH dehydrogenase (ubiquinone) activity"/>
    <property type="evidence" value="ECO:0007669"/>
    <property type="project" value="InterPro"/>
</dbReference>
<keyword evidence="5" id="KW-0813">Transport</keyword>
<evidence type="ECO:0000256" key="2">
    <source>
        <dbReference type="ARBA" id="ARBA00022692"/>
    </source>
</evidence>
<feature type="transmembrane region" description="Helical" evidence="5">
    <location>
        <begin position="25"/>
        <end position="42"/>
    </location>
</feature>
<dbReference type="EMBL" id="CP033930">
    <property type="protein sequence ID" value="AZB19702.1"/>
    <property type="molecule type" value="Genomic_DNA"/>
</dbReference>
<dbReference type="GeneID" id="56900661"/>
<feature type="domain" description="NADH:quinone oxidoreductase/Mrp antiporter transmembrane" evidence="7">
    <location>
        <begin position="112"/>
        <end position="402"/>
    </location>
</feature>
<reference evidence="8 9" key="1">
    <citation type="submission" date="2018-11" db="EMBL/GenBank/DDBJ databases">
        <title>Proposal to divide the Flavobacteriaceae and reorganize its genera based on Amino Acid Identity values calculated from whole genome sequences.</title>
        <authorList>
            <person name="Nicholson A.C."/>
            <person name="Gulvik C.A."/>
            <person name="Whitney A.M."/>
            <person name="Humrighouse B.W."/>
            <person name="Bell M."/>
            <person name="Holmes B."/>
            <person name="Steigerwalt A.G."/>
            <person name="Villarma A."/>
            <person name="Sheth M."/>
            <person name="Batra D."/>
            <person name="Pryor J."/>
            <person name="Bernardet J.-F."/>
            <person name="Hugo C."/>
            <person name="Kampfer P."/>
            <person name="Newman J."/>
            <person name="McQuiston J.R."/>
        </authorList>
    </citation>
    <scope>NUCLEOTIDE SEQUENCE [LARGE SCALE GENOMIC DNA]</scope>
    <source>
        <strain evidence="8 9">H5559</strain>
    </source>
</reference>
<dbReference type="GO" id="GO:0012505">
    <property type="term" value="C:endomembrane system"/>
    <property type="evidence" value="ECO:0007669"/>
    <property type="project" value="UniProtKB-SubCell"/>
</dbReference>
<dbReference type="AlphaFoldDB" id="A0A1Z3W838"/>
<comment type="similarity">
    <text evidence="5">Belongs to the complex I subunit 2 family.</text>
</comment>
<feature type="transmembrane region" description="Helical" evidence="5">
    <location>
        <begin position="225"/>
        <end position="245"/>
    </location>
</feature>
<comment type="subcellular location">
    <subcellularLocation>
        <location evidence="5">Cell membrane</location>
        <topology evidence="5">Multi-pass membrane protein</topology>
    </subcellularLocation>
    <subcellularLocation>
        <location evidence="1">Endomembrane system</location>
        <topology evidence="1">Multi-pass membrane protein</topology>
    </subcellularLocation>
    <subcellularLocation>
        <location evidence="6">Membrane</location>
        <topology evidence="6">Multi-pass membrane protein</topology>
    </subcellularLocation>
</comment>
<keyword evidence="5" id="KW-0874">Quinone</keyword>
<feature type="transmembrane region" description="Helical" evidence="5">
    <location>
        <begin position="190"/>
        <end position="213"/>
    </location>
</feature>
<dbReference type="NCBIfam" id="TIGR01770">
    <property type="entry name" value="NDH_I_N"/>
    <property type="match status" value="1"/>
</dbReference>
<evidence type="ECO:0000256" key="5">
    <source>
        <dbReference type="HAMAP-Rule" id="MF_00445"/>
    </source>
</evidence>
<evidence type="ECO:0000259" key="7">
    <source>
        <dbReference type="Pfam" id="PF00361"/>
    </source>
</evidence>
<dbReference type="Proteomes" id="UP000269015">
    <property type="component" value="Chromosome"/>
</dbReference>
<name>A0A1Z3W838_CHRID</name>
<dbReference type="GO" id="GO:0048038">
    <property type="term" value="F:quinone binding"/>
    <property type="evidence" value="ECO:0007669"/>
    <property type="project" value="UniProtKB-KW"/>
</dbReference>
<dbReference type="RefSeq" id="WP_027373513.1">
    <property type="nucleotide sequence ID" value="NZ_CP022058.2"/>
</dbReference>
<evidence type="ECO:0000256" key="6">
    <source>
        <dbReference type="RuleBase" id="RU000320"/>
    </source>
</evidence>
<keyword evidence="5" id="KW-1278">Translocase</keyword>
<feature type="transmembrane region" description="Helical" evidence="5">
    <location>
        <begin position="94"/>
        <end position="111"/>
    </location>
</feature>
<dbReference type="PANTHER" id="PTHR22773">
    <property type="entry name" value="NADH DEHYDROGENASE"/>
    <property type="match status" value="1"/>
</dbReference>
<dbReference type="InterPro" id="IPR001750">
    <property type="entry name" value="ND/Mrp_TM"/>
</dbReference>
<comment type="catalytic activity">
    <reaction evidence="5">
        <text>a quinone + NADH + 5 H(+)(in) = a quinol + NAD(+) + 4 H(+)(out)</text>
        <dbReference type="Rhea" id="RHEA:57888"/>
        <dbReference type="ChEBI" id="CHEBI:15378"/>
        <dbReference type="ChEBI" id="CHEBI:24646"/>
        <dbReference type="ChEBI" id="CHEBI:57540"/>
        <dbReference type="ChEBI" id="CHEBI:57945"/>
        <dbReference type="ChEBI" id="CHEBI:132124"/>
    </reaction>
</comment>
<dbReference type="Pfam" id="PF00361">
    <property type="entry name" value="Proton_antipo_M"/>
    <property type="match status" value="1"/>
</dbReference>
<feature type="transmembrane region" description="Helical" evidence="5">
    <location>
        <begin position="429"/>
        <end position="449"/>
    </location>
</feature>
<organism evidence="8 9">
    <name type="scientific">Chryseobacterium indologenes</name>
    <name type="common">Flavobacterium indologenes</name>
    <dbReference type="NCBI Taxonomy" id="253"/>
    <lineage>
        <taxon>Bacteria</taxon>
        <taxon>Pseudomonadati</taxon>
        <taxon>Bacteroidota</taxon>
        <taxon>Flavobacteriia</taxon>
        <taxon>Flavobacteriales</taxon>
        <taxon>Weeksellaceae</taxon>
        <taxon>Chryseobacterium group</taxon>
        <taxon>Chryseobacterium</taxon>
    </lineage>
</organism>
<keyword evidence="2 5" id="KW-0812">Transmembrane</keyword>
<accession>A0A1Z3W838</accession>
<evidence type="ECO:0000313" key="8">
    <source>
        <dbReference type="EMBL" id="AZB19702.1"/>
    </source>
</evidence>
<dbReference type="HAMAP" id="MF_00445">
    <property type="entry name" value="NDH1_NuoN_1"/>
    <property type="match status" value="1"/>
</dbReference>
<evidence type="ECO:0000256" key="3">
    <source>
        <dbReference type="ARBA" id="ARBA00022989"/>
    </source>
</evidence>
<feature type="transmembrane region" description="Helical" evidence="5">
    <location>
        <begin position="389"/>
        <end position="417"/>
    </location>
</feature>
<proteinExistence type="inferred from homology"/>
<keyword evidence="3 5" id="KW-1133">Transmembrane helix</keyword>
<dbReference type="KEGG" id="cio:CEQ15_21840"/>
<evidence type="ECO:0000256" key="4">
    <source>
        <dbReference type="ARBA" id="ARBA00023136"/>
    </source>
</evidence>